<protein>
    <submittedName>
        <fullName evidence="2">Uncharacterized protein</fullName>
    </submittedName>
</protein>
<dbReference type="Proteomes" id="UP000271974">
    <property type="component" value="Unassembled WGS sequence"/>
</dbReference>
<keyword evidence="1" id="KW-0175">Coiled coil</keyword>
<gene>
    <name evidence="2" type="ORF">EGW08_008439</name>
</gene>
<proteinExistence type="predicted"/>
<keyword evidence="3" id="KW-1185">Reference proteome</keyword>
<name>A0A3S1C5U6_ELYCH</name>
<dbReference type="AlphaFoldDB" id="A0A3S1C5U6"/>
<reference evidence="2 3" key="1">
    <citation type="submission" date="2019-01" db="EMBL/GenBank/DDBJ databases">
        <title>A draft genome assembly of the solar-powered sea slug Elysia chlorotica.</title>
        <authorList>
            <person name="Cai H."/>
            <person name="Li Q."/>
            <person name="Fang X."/>
            <person name="Li J."/>
            <person name="Curtis N.E."/>
            <person name="Altenburger A."/>
            <person name="Shibata T."/>
            <person name="Feng M."/>
            <person name="Maeda T."/>
            <person name="Schwartz J.A."/>
            <person name="Shigenobu S."/>
            <person name="Lundholm N."/>
            <person name="Nishiyama T."/>
            <person name="Yang H."/>
            <person name="Hasebe M."/>
            <person name="Li S."/>
            <person name="Pierce S.K."/>
            <person name="Wang J."/>
        </authorList>
    </citation>
    <scope>NUCLEOTIDE SEQUENCE [LARGE SCALE GENOMIC DNA]</scope>
    <source>
        <strain evidence="2">EC2010</strain>
        <tissue evidence="2">Whole organism of an adult</tissue>
    </source>
</reference>
<evidence type="ECO:0000313" key="3">
    <source>
        <dbReference type="Proteomes" id="UP000271974"/>
    </source>
</evidence>
<feature type="non-terminal residue" evidence="2">
    <location>
        <position position="186"/>
    </location>
</feature>
<feature type="non-terminal residue" evidence="2">
    <location>
        <position position="1"/>
    </location>
</feature>
<accession>A0A3S1C5U6</accession>
<sequence length="186" mass="21686">KRAPNAKTGYIDAKVKSRTNKTIDWLVKKDKLTRDKIIKFSVQQGQKIRSILEEREGKVEKEKVVRLKEVARKKDTAQRRKMEKQVKEALEKDEGIEETLFESLGEDEKSFVRLVLCSSTDVIGKCVRHVWEVDGGNEEFCGTIKRYHKKNKRQMIIMSYEGYNDEFTISVTEFITDMLMGDISLF</sequence>
<feature type="coiled-coil region" evidence="1">
    <location>
        <begin position="67"/>
        <end position="99"/>
    </location>
</feature>
<dbReference type="OrthoDB" id="6140945at2759"/>
<dbReference type="EMBL" id="RQTK01000230">
    <property type="protein sequence ID" value="RUS83781.1"/>
    <property type="molecule type" value="Genomic_DNA"/>
</dbReference>
<comment type="caution">
    <text evidence="2">The sequence shown here is derived from an EMBL/GenBank/DDBJ whole genome shotgun (WGS) entry which is preliminary data.</text>
</comment>
<evidence type="ECO:0000256" key="1">
    <source>
        <dbReference type="SAM" id="Coils"/>
    </source>
</evidence>
<evidence type="ECO:0000313" key="2">
    <source>
        <dbReference type="EMBL" id="RUS83781.1"/>
    </source>
</evidence>
<organism evidence="2 3">
    <name type="scientific">Elysia chlorotica</name>
    <name type="common">Eastern emerald elysia</name>
    <name type="synonym">Sea slug</name>
    <dbReference type="NCBI Taxonomy" id="188477"/>
    <lineage>
        <taxon>Eukaryota</taxon>
        <taxon>Metazoa</taxon>
        <taxon>Spiralia</taxon>
        <taxon>Lophotrochozoa</taxon>
        <taxon>Mollusca</taxon>
        <taxon>Gastropoda</taxon>
        <taxon>Heterobranchia</taxon>
        <taxon>Euthyneura</taxon>
        <taxon>Panpulmonata</taxon>
        <taxon>Sacoglossa</taxon>
        <taxon>Placobranchoidea</taxon>
        <taxon>Plakobranchidae</taxon>
        <taxon>Elysia</taxon>
    </lineage>
</organism>